<dbReference type="GO" id="GO:0009432">
    <property type="term" value="P:SOS response"/>
    <property type="evidence" value="ECO:0007669"/>
    <property type="project" value="TreeGrafter"/>
</dbReference>
<gene>
    <name evidence="2" type="ORF">FHS40_008116</name>
</gene>
<dbReference type="Proteomes" id="UP000549009">
    <property type="component" value="Unassembled WGS sequence"/>
</dbReference>
<feature type="domain" description="MvdD-like pre-ATP grasp" evidence="1">
    <location>
        <begin position="17"/>
        <end position="129"/>
    </location>
</feature>
<dbReference type="InterPro" id="IPR048936">
    <property type="entry name" value="MvdD-like_ATPgrasp"/>
</dbReference>
<dbReference type="PANTHER" id="PTHR21621">
    <property type="entry name" value="RIBOSOMAL PROTEIN S6 MODIFICATION PROTEIN"/>
    <property type="match status" value="1"/>
</dbReference>
<accession>A0A7W8B272</accession>
<dbReference type="PANTHER" id="PTHR21621:SF0">
    <property type="entry name" value="BETA-CITRYLGLUTAMATE SYNTHASE B-RELATED"/>
    <property type="match status" value="1"/>
</dbReference>
<dbReference type="AlphaFoldDB" id="A0A7W8B272"/>
<evidence type="ECO:0000313" key="2">
    <source>
        <dbReference type="EMBL" id="MBB5108990.1"/>
    </source>
</evidence>
<sequence>MTARVVGRARPHTVCLLTSRENLTADRVVLALRKRPVKVLRLDLADFPHRARLDATLDPRGRWRGTVQLGERVVRLEEIGSLWWWHPGKAEPAAPGLGVEEARWAWRETTASVTGVLASLDCLHVNHPSATHAAQSKPAVLALAPHCGLSVPPTWIGNEPAGAVTFARQADEVVGKPVTSPRLATLTQTQAFFTTPVPVCRLDASVATMTHQLQHRVPKAFEVRVTVVGRRLFPVRINAHSAAAREDYRADYDNLSYQSVSVPEEVESGLLTLMKRLELHYASSDFIVDKRGQWQLVDLNPAGQHRWAEAQLPGLDIADALASLLIAPGPPTPVPYG</sequence>
<dbReference type="EMBL" id="JACHJD010000022">
    <property type="protein sequence ID" value="MBB5108990.1"/>
    <property type="molecule type" value="Genomic_DNA"/>
</dbReference>
<name>A0A7W8B272_STRST</name>
<reference evidence="2 3" key="1">
    <citation type="submission" date="2020-08" db="EMBL/GenBank/DDBJ databases">
        <title>Genomic Encyclopedia of Type Strains, Phase III (KMG-III): the genomes of soil and plant-associated and newly described type strains.</title>
        <authorList>
            <person name="Whitman W."/>
        </authorList>
    </citation>
    <scope>NUCLEOTIDE SEQUENCE [LARGE SCALE GENOMIC DNA]</scope>
    <source>
        <strain evidence="2 3">CECT 3146</strain>
    </source>
</reference>
<dbReference type="Pfam" id="PF21068">
    <property type="entry name" value="ATPgraspMvdD"/>
    <property type="match status" value="1"/>
</dbReference>
<organism evidence="2 3">
    <name type="scientific">Streptomyces spectabilis</name>
    <dbReference type="NCBI Taxonomy" id="68270"/>
    <lineage>
        <taxon>Bacteria</taxon>
        <taxon>Bacillati</taxon>
        <taxon>Actinomycetota</taxon>
        <taxon>Actinomycetes</taxon>
        <taxon>Kitasatosporales</taxon>
        <taxon>Streptomycetaceae</taxon>
        <taxon>Streptomyces</taxon>
    </lineage>
</organism>
<protein>
    <recommendedName>
        <fullName evidence="1">MvdD-like pre-ATP grasp domain-containing protein</fullName>
    </recommendedName>
</protein>
<evidence type="ECO:0000313" key="3">
    <source>
        <dbReference type="Proteomes" id="UP000549009"/>
    </source>
</evidence>
<dbReference type="Gene3D" id="3.30.470.20">
    <property type="entry name" value="ATP-grasp fold, B domain"/>
    <property type="match status" value="1"/>
</dbReference>
<proteinExistence type="predicted"/>
<keyword evidence="3" id="KW-1185">Reference proteome</keyword>
<evidence type="ECO:0000259" key="1">
    <source>
        <dbReference type="Pfam" id="PF21068"/>
    </source>
</evidence>
<dbReference type="GO" id="GO:0005737">
    <property type="term" value="C:cytoplasm"/>
    <property type="evidence" value="ECO:0007669"/>
    <property type="project" value="TreeGrafter"/>
</dbReference>
<comment type="caution">
    <text evidence="2">The sequence shown here is derived from an EMBL/GenBank/DDBJ whole genome shotgun (WGS) entry which is preliminary data.</text>
</comment>
<dbReference type="GO" id="GO:0018169">
    <property type="term" value="F:ribosomal S6-glutamic acid ligase activity"/>
    <property type="evidence" value="ECO:0007669"/>
    <property type="project" value="TreeGrafter"/>
</dbReference>
<dbReference type="RefSeq" id="WP_184925972.1">
    <property type="nucleotide sequence ID" value="NZ_BMSQ01000025.1"/>
</dbReference>
<dbReference type="SUPFAM" id="SSF56059">
    <property type="entry name" value="Glutathione synthetase ATP-binding domain-like"/>
    <property type="match status" value="1"/>
</dbReference>